<evidence type="ECO:0000313" key="2">
    <source>
        <dbReference type="Proteomes" id="UP001642520"/>
    </source>
</evidence>
<name>A0ABP1NFI6_XYLVO</name>
<protein>
    <submittedName>
        <fullName evidence="1">Uncharacterized protein</fullName>
    </submittedName>
</protein>
<dbReference type="InterPro" id="IPR038927">
    <property type="entry name" value="C6orf163"/>
</dbReference>
<comment type="caution">
    <text evidence="1">The sequence shown here is derived from an EMBL/GenBank/DDBJ whole genome shotgun (WGS) entry which is preliminary data.</text>
</comment>
<dbReference type="PANTHER" id="PTHR34645">
    <property type="entry name" value="SIMILAR TO HYPOTHETICAL PROTEIN"/>
    <property type="match status" value="1"/>
</dbReference>
<dbReference type="PANTHER" id="PTHR34645:SF1">
    <property type="entry name" value="GENE 136-RELATED"/>
    <property type="match status" value="1"/>
</dbReference>
<evidence type="ECO:0000313" key="1">
    <source>
        <dbReference type="EMBL" id="CAL7938684.1"/>
    </source>
</evidence>
<reference evidence="1 2" key="1">
    <citation type="submission" date="2024-08" db="EMBL/GenBank/DDBJ databases">
        <authorList>
            <person name="Will J Nash"/>
            <person name="Angela Man"/>
            <person name="Seanna McTaggart"/>
            <person name="Kendall Baker"/>
            <person name="Tom Barker"/>
            <person name="Leah Catchpole"/>
            <person name="Alex Durrant"/>
            <person name="Karim Gharbi"/>
            <person name="Naomi Irish"/>
            <person name="Gemy Kaithakottil"/>
            <person name="Debby Ku"/>
            <person name="Aaliyah Providence"/>
            <person name="Felix Shaw"/>
            <person name="David Swarbreck"/>
            <person name="Chris Watkins"/>
            <person name="Ann M. McCartney"/>
            <person name="Giulio Formenti"/>
            <person name="Alice Mouton"/>
            <person name="Noel Vella"/>
            <person name="Bjorn M von Reumont"/>
            <person name="Adriana Vella"/>
            <person name="Wilfried Haerty"/>
        </authorList>
    </citation>
    <scope>NUCLEOTIDE SEQUENCE [LARGE SCALE GENOMIC DNA]</scope>
</reference>
<proteinExistence type="predicted"/>
<gene>
    <name evidence="1" type="ORF">XYLVIOL_LOCUS3428</name>
</gene>
<organism evidence="1 2">
    <name type="scientific">Xylocopa violacea</name>
    <name type="common">Violet carpenter bee</name>
    <name type="synonym">Apis violacea</name>
    <dbReference type="NCBI Taxonomy" id="135666"/>
    <lineage>
        <taxon>Eukaryota</taxon>
        <taxon>Metazoa</taxon>
        <taxon>Ecdysozoa</taxon>
        <taxon>Arthropoda</taxon>
        <taxon>Hexapoda</taxon>
        <taxon>Insecta</taxon>
        <taxon>Pterygota</taxon>
        <taxon>Neoptera</taxon>
        <taxon>Endopterygota</taxon>
        <taxon>Hymenoptera</taxon>
        <taxon>Apocrita</taxon>
        <taxon>Aculeata</taxon>
        <taxon>Apoidea</taxon>
        <taxon>Anthophila</taxon>
        <taxon>Apidae</taxon>
        <taxon>Xylocopa</taxon>
        <taxon>Xylocopa</taxon>
    </lineage>
</organism>
<dbReference type="Proteomes" id="UP001642520">
    <property type="component" value="Unassembled WGS sequence"/>
</dbReference>
<accession>A0ABP1NFI6</accession>
<sequence length="381" mass="44962">MHQTRPKCNAKLCSNNAVPPASVVRACLGPSLARVFFEYAHRDTIELLDVLTPAKKSKACWSISSDEHVLEGKVAPPTDHQVVKAFVHQNILDIGETLLEGVKKEIEESLRDKVERESREKFYMYQAKKRREAELDVQQLHVKYKSYVETVRKKIQKQLEIEWSEAAAECAKNTQKAVAQERMNVVHEMMRKMRAEMTYVVQELYKEFEEMFVCRRDVIIADFNQIMRQKHVKLEKEKQEFQEKVSRELCIQRRQFEMRNAADVMHVLCVERLRSNNEMHIMHKYFQQQIDEIHKLICRLKDVVTVMRKKIVDCHIEKKLLAEQLCSVTKHFQKFIDFIFCAVPGQADYLLPLELQRLISIDKDKEDKNRKVEKLGEEENI</sequence>
<dbReference type="EMBL" id="CAXAJV020001289">
    <property type="protein sequence ID" value="CAL7938684.1"/>
    <property type="molecule type" value="Genomic_DNA"/>
</dbReference>
<keyword evidence="2" id="KW-1185">Reference proteome</keyword>